<evidence type="ECO:0000259" key="5">
    <source>
        <dbReference type="SMART" id="SM00906"/>
    </source>
</evidence>
<dbReference type="Pfam" id="PF04082">
    <property type="entry name" value="Fungal_trans"/>
    <property type="match status" value="1"/>
</dbReference>
<dbReference type="STRING" id="452589.G9P0U9"/>
<dbReference type="FunFam" id="3.90.850.10:FF:000002">
    <property type="entry name" value="2-hydroxyhepta-2,4-diene-1,7-dioate isomerase"/>
    <property type="match status" value="1"/>
</dbReference>
<dbReference type="OMA" id="AFACTIR"/>
<gene>
    <name evidence="6" type="ORF">TRIATDRAFT_172202</name>
</gene>
<dbReference type="GO" id="GO:0006107">
    <property type="term" value="P:oxaloacetate metabolic process"/>
    <property type="evidence" value="ECO:0007669"/>
    <property type="project" value="UniProtKB-ARBA"/>
</dbReference>
<accession>G9P0U9</accession>
<dbReference type="InterPro" id="IPR007219">
    <property type="entry name" value="XnlR_reg_dom"/>
</dbReference>
<dbReference type="InterPro" id="IPR011234">
    <property type="entry name" value="Fumarylacetoacetase-like_C"/>
</dbReference>
<dbReference type="AlphaFoldDB" id="G9P0U9"/>
<dbReference type="GO" id="GO:0003677">
    <property type="term" value="F:DNA binding"/>
    <property type="evidence" value="ECO:0007669"/>
    <property type="project" value="InterPro"/>
</dbReference>
<keyword evidence="2" id="KW-0479">Metal-binding</keyword>
<dbReference type="PANTHER" id="PTHR11820">
    <property type="entry name" value="ACYLPYRUVASE"/>
    <property type="match status" value="1"/>
</dbReference>
<organism evidence="6 7">
    <name type="scientific">Hypocrea atroviridis (strain ATCC 20476 / IMI 206040)</name>
    <name type="common">Trichoderma atroviride</name>
    <dbReference type="NCBI Taxonomy" id="452589"/>
    <lineage>
        <taxon>Eukaryota</taxon>
        <taxon>Fungi</taxon>
        <taxon>Dikarya</taxon>
        <taxon>Ascomycota</taxon>
        <taxon>Pezizomycotina</taxon>
        <taxon>Sordariomycetes</taxon>
        <taxon>Hypocreomycetidae</taxon>
        <taxon>Hypocreales</taxon>
        <taxon>Hypocreaceae</taxon>
        <taxon>Trichoderma</taxon>
    </lineage>
</organism>
<comment type="caution">
    <text evidence="6">The sequence shown here is derived from an EMBL/GenBank/DDBJ whole genome shotgun (WGS) entry which is preliminary data.</text>
</comment>
<proteinExistence type="inferred from homology"/>
<dbReference type="InterPro" id="IPR036663">
    <property type="entry name" value="Fumarylacetoacetase_C_sf"/>
</dbReference>
<dbReference type="GO" id="GO:0050163">
    <property type="term" value="F:oxaloacetate tautomerase activity"/>
    <property type="evidence" value="ECO:0007669"/>
    <property type="project" value="UniProtKB-ARBA"/>
</dbReference>
<dbReference type="CDD" id="cd12148">
    <property type="entry name" value="fungal_TF_MHR"/>
    <property type="match status" value="1"/>
</dbReference>
<feature type="domain" description="Xylanolytic transcriptional activator regulatory" evidence="5">
    <location>
        <begin position="576"/>
        <end position="660"/>
    </location>
</feature>
<reference evidence="6 7" key="1">
    <citation type="journal article" date="2011" name="Genome Biol.">
        <title>Comparative genome sequence analysis underscores mycoparasitism as the ancestral life style of Trichoderma.</title>
        <authorList>
            <person name="Kubicek C.P."/>
            <person name="Herrera-Estrella A."/>
            <person name="Seidl-Seiboth V."/>
            <person name="Martinez D.A."/>
            <person name="Druzhinina I.S."/>
            <person name="Thon M."/>
            <person name="Zeilinger S."/>
            <person name="Casas-Flores S."/>
            <person name="Horwitz B.A."/>
            <person name="Mukherjee P.K."/>
            <person name="Mukherjee M."/>
            <person name="Kredics L."/>
            <person name="Alcaraz L.D."/>
            <person name="Aerts A."/>
            <person name="Antal Z."/>
            <person name="Atanasova L."/>
            <person name="Cervantes-Badillo M.G."/>
            <person name="Challacombe J."/>
            <person name="Chertkov O."/>
            <person name="McCluskey K."/>
            <person name="Coulpier F."/>
            <person name="Deshpande N."/>
            <person name="von Doehren H."/>
            <person name="Ebbole D.J."/>
            <person name="Esquivel-Naranjo E.U."/>
            <person name="Fekete E."/>
            <person name="Flipphi M."/>
            <person name="Glaser F."/>
            <person name="Gomez-Rodriguez E.Y."/>
            <person name="Gruber S."/>
            <person name="Han C."/>
            <person name="Henrissat B."/>
            <person name="Hermosa R."/>
            <person name="Hernandez-Onate M."/>
            <person name="Karaffa L."/>
            <person name="Kosti I."/>
            <person name="Le Crom S."/>
            <person name="Lindquist E."/>
            <person name="Lucas S."/>
            <person name="Luebeck M."/>
            <person name="Luebeck P.S."/>
            <person name="Margeot A."/>
            <person name="Metz B."/>
            <person name="Misra M."/>
            <person name="Nevalainen H."/>
            <person name="Omann M."/>
            <person name="Packer N."/>
            <person name="Perrone G."/>
            <person name="Uresti-Rivera E.E."/>
            <person name="Salamov A."/>
            <person name="Schmoll M."/>
            <person name="Seiboth B."/>
            <person name="Shapiro H."/>
            <person name="Sukno S."/>
            <person name="Tamayo-Ramos J.A."/>
            <person name="Tisch D."/>
            <person name="Wiest A."/>
            <person name="Wilkinson H.H."/>
            <person name="Zhang M."/>
            <person name="Coutinho P.M."/>
            <person name="Kenerley C.M."/>
            <person name="Monte E."/>
            <person name="Baker S.E."/>
            <person name="Grigoriev I.V."/>
        </authorList>
    </citation>
    <scope>NUCLEOTIDE SEQUENCE [LARGE SCALE GENOMIC DNA]</scope>
    <source>
        <strain evidence="7">ATCC 20476 / IMI 206040</strain>
    </source>
</reference>
<evidence type="ECO:0000256" key="3">
    <source>
        <dbReference type="ARBA" id="ARBA00023242"/>
    </source>
</evidence>
<dbReference type="GO" id="GO:0006351">
    <property type="term" value="P:DNA-templated transcription"/>
    <property type="evidence" value="ECO:0007669"/>
    <property type="project" value="InterPro"/>
</dbReference>
<feature type="non-terminal residue" evidence="6">
    <location>
        <position position="866"/>
    </location>
</feature>
<name>G9P0U9_HYPAI</name>
<protein>
    <recommendedName>
        <fullName evidence="5">Xylanolytic transcriptional activator regulatory domain-containing protein</fullName>
    </recommendedName>
</protein>
<dbReference type="EMBL" id="ABDG02000026">
    <property type="protein sequence ID" value="EHK42416.1"/>
    <property type="molecule type" value="Genomic_DNA"/>
</dbReference>
<evidence type="ECO:0000256" key="1">
    <source>
        <dbReference type="ARBA" id="ARBA00010211"/>
    </source>
</evidence>
<evidence type="ECO:0000313" key="6">
    <source>
        <dbReference type="EMBL" id="EHK42416.1"/>
    </source>
</evidence>
<feature type="compositionally biased region" description="Polar residues" evidence="4">
    <location>
        <begin position="353"/>
        <end position="387"/>
    </location>
</feature>
<dbReference type="Pfam" id="PF01557">
    <property type="entry name" value="FAA_hydrolase"/>
    <property type="match status" value="1"/>
</dbReference>
<dbReference type="Gene3D" id="3.90.850.10">
    <property type="entry name" value="Fumarylacetoacetase-like, C-terminal domain"/>
    <property type="match status" value="1"/>
</dbReference>
<feature type="region of interest" description="Disordered" evidence="4">
    <location>
        <begin position="428"/>
        <end position="449"/>
    </location>
</feature>
<evidence type="ECO:0000256" key="4">
    <source>
        <dbReference type="SAM" id="MobiDB-lite"/>
    </source>
</evidence>
<dbReference type="SUPFAM" id="SSF56529">
    <property type="entry name" value="FAH"/>
    <property type="match status" value="1"/>
</dbReference>
<keyword evidence="7" id="KW-1185">Reference proteome</keyword>
<comment type="similarity">
    <text evidence="1">Belongs to the FAH family.</text>
</comment>
<dbReference type="GO" id="GO:0008270">
    <property type="term" value="F:zinc ion binding"/>
    <property type="evidence" value="ECO:0007669"/>
    <property type="project" value="InterPro"/>
</dbReference>
<evidence type="ECO:0000256" key="2">
    <source>
        <dbReference type="ARBA" id="ARBA00022723"/>
    </source>
</evidence>
<dbReference type="HOGENOM" id="CLU_295767_0_0_1"/>
<dbReference type="PANTHER" id="PTHR11820:SF112">
    <property type="entry name" value="FUMARYLACETOACETATE HYDROLASE FAMILY PROTEIN (AFU_ORTHOLOGUE AFUA_1G02370)-RELATED"/>
    <property type="match status" value="1"/>
</dbReference>
<dbReference type="OrthoDB" id="3862662at2759"/>
<keyword evidence="3" id="KW-0539">Nucleus</keyword>
<feature type="region of interest" description="Disordered" evidence="4">
    <location>
        <begin position="340"/>
        <end position="410"/>
    </location>
</feature>
<dbReference type="Proteomes" id="UP000005426">
    <property type="component" value="Unassembled WGS sequence"/>
</dbReference>
<sequence length="866" mass="96495">MAPRWTRLIRFVAEEDGHIHLGQVDEDILDVGLAAFEGVPISAKLIAGSLYDGVVSDTTMTVKQLLPPISIDQGKVIRCLGLNYRDHAKEANMAIPDVPVLFFKPPHALMGPWPEKIRIPKFAQDGSSDYEAELTLIISKTGKNIAEEDAFDHVLGYTCGNDISARTEQFKTSQWSFSKGLDASAPIGPVLVSQSAIGDPHSLSIRAIYNGAVVQDSNTRYMIFSIPKIISFLSQGTTLEQGTVIMTGTPPGIGCMRDPKICLRDGDDIRVQIGNIGTLINAVYYENHSATRSVPIGSDLGHKNLLTSRIMKTVALYASAQRFGDGDLLPIAGGRVLLSRATSHNRRGPRTMGMSTRTDGSMRRSNGAVTDVTTCTASEHTPNATRSESLEEISGEDLGRLTPTSSQWSRGTATVSLSHLESISLSDMMHPSHDIPSSQRSPDEAYTEASRSSAESHLAIWELLEVSQQVYDELLQAYFHNMSTFSLFYKPGFLTKLSAVSSNSESAALVSSMFIFSSRFLHDSNKRGPETFHTLARKFIAAALDECSEDAPPLCVLQALTLSTFHQLSQDVRGLAWRSLGLCIRVAYELNLHKIDAERIANQDDNPTYDKEQWILDEERRRAWWAIWELDAFACTIRRLPTGLDLTQTKTFLPVSDEAWFGGTCQPSCCLDPDPKARWKMLENCANQSWKSWYIVVNSMMRDAHLLSYCRGRYGTSGTIRDELKTLEESLLSFKRALPNQLSYCNEYLGFHSKTPIETQPTLTNDCATYSLYMMTQLTKFMIYHYQMFWEGRTAESISTAGLAEDSTDQQYPLPTYTVNIEAWSRYLESADNILRMIRNSSPYHVRYVNPLFASTIWLAAVAQIV</sequence>
<dbReference type="eggNOG" id="KOG1535">
    <property type="taxonomic scope" value="Eukaryota"/>
</dbReference>
<dbReference type="SMART" id="SM00906">
    <property type="entry name" value="Fungal_trans"/>
    <property type="match status" value="1"/>
</dbReference>
<evidence type="ECO:0000313" key="7">
    <source>
        <dbReference type="Proteomes" id="UP000005426"/>
    </source>
</evidence>